<evidence type="ECO:0000313" key="2">
    <source>
        <dbReference type="EMBL" id="QJR28658.1"/>
    </source>
</evidence>
<keyword evidence="1" id="KW-0812">Transmembrane</keyword>
<keyword evidence="3" id="KW-1185">Reference proteome</keyword>
<proteinExistence type="predicted"/>
<dbReference type="InterPro" id="IPR012902">
    <property type="entry name" value="N_methyl_site"/>
</dbReference>
<feature type="transmembrane region" description="Helical" evidence="1">
    <location>
        <begin position="6"/>
        <end position="28"/>
    </location>
</feature>
<dbReference type="Proteomes" id="UP000501130">
    <property type="component" value="Chromosome"/>
</dbReference>
<evidence type="ECO:0000313" key="3">
    <source>
        <dbReference type="Proteomes" id="UP000501130"/>
    </source>
</evidence>
<evidence type="ECO:0000256" key="1">
    <source>
        <dbReference type="SAM" id="Phobius"/>
    </source>
</evidence>
<name>A0ABX6N3I5_9BURK</name>
<dbReference type="Gene3D" id="3.30.700.10">
    <property type="entry name" value="Glycoprotein, Type 4 Pilin"/>
    <property type="match status" value="1"/>
</dbReference>
<reference evidence="2 3" key="1">
    <citation type="submission" date="2020-05" db="EMBL/GenBank/DDBJ databases">
        <title>Compete genome of Limnobacter sp. SAORIC-580.</title>
        <authorList>
            <person name="Song J."/>
            <person name="Cho J.-C."/>
        </authorList>
    </citation>
    <scope>NUCLEOTIDE SEQUENCE [LARGE SCALE GENOMIC DNA]</scope>
    <source>
        <strain evidence="2 3">SAORIC-580</strain>
    </source>
</reference>
<dbReference type="RefSeq" id="WP_105028176.1">
    <property type="nucleotide sequence ID" value="NZ_CP053084.1"/>
</dbReference>
<keyword evidence="1" id="KW-0472">Membrane</keyword>
<gene>
    <name evidence="2" type="ORF">HKT17_02505</name>
</gene>
<organism evidence="2 3">
    <name type="scientific">Limnobacter profundi</name>
    <dbReference type="NCBI Taxonomy" id="2732163"/>
    <lineage>
        <taxon>Bacteria</taxon>
        <taxon>Pseudomonadati</taxon>
        <taxon>Pseudomonadota</taxon>
        <taxon>Betaproteobacteria</taxon>
        <taxon>Burkholderiales</taxon>
        <taxon>Burkholderiaceae</taxon>
        <taxon>Limnobacter</taxon>
    </lineage>
</organism>
<dbReference type="EMBL" id="CP053084">
    <property type="protein sequence ID" value="QJR28658.1"/>
    <property type="molecule type" value="Genomic_DNA"/>
</dbReference>
<accession>A0ABX6N3I5</accession>
<sequence length="162" mass="17415">MAKADNGFTLIEIVVGLAVVGVLAVSVIPSMNSVLNKQTLKVKVSRLDTYVDQARNLAAITECPVQMNLQPASAAVNLNVTVQHDPFLKGCSAWYAQTSSQNNRGFSATLNDVTLAGAVRLNFNAVSGVLDTQNQTRLTLNYRDRRAQITFLGIGNGVVSYD</sequence>
<dbReference type="NCBIfam" id="TIGR02532">
    <property type="entry name" value="IV_pilin_GFxxxE"/>
    <property type="match status" value="1"/>
</dbReference>
<dbReference type="Pfam" id="PF07963">
    <property type="entry name" value="N_methyl"/>
    <property type="match status" value="1"/>
</dbReference>
<dbReference type="InterPro" id="IPR045584">
    <property type="entry name" value="Pilin-like"/>
</dbReference>
<keyword evidence="1" id="KW-1133">Transmembrane helix</keyword>
<dbReference type="SUPFAM" id="SSF54523">
    <property type="entry name" value="Pili subunits"/>
    <property type="match status" value="1"/>
</dbReference>
<protein>
    <submittedName>
        <fullName evidence="2">Prepilin-type N-terminal cleavage/methylation domain-containing protein</fullName>
    </submittedName>
</protein>